<dbReference type="Proteomes" id="UP000196331">
    <property type="component" value="Unassembled WGS sequence"/>
</dbReference>
<dbReference type="RefSeq" id="WP_087107907.1">
    <property type="nucleotide sequence ID" value="NZ_FUKM01000033.1"/>
</dbReference>
<dbReference type="SUPFAM" id="SSF54285">
    <property type="entry name" value="MoaD/ThiS"/>
    <property type="match status" value="1"/>
</dbReference>
<dbReference type="PANTHER" id="PTHR38031">
    <property type="entry name" value="SULFUR CARRIER PROTEIN SLR0821-RELATED"/>
    <property type="match status" value="1"/>
</dbReference>
<reference evidence="2 3" key="1">
    <citation type="submission" date="2017-02" db="EMBL/GenBank/DDBJ databases">
        <authorList>
            <person name="Dridi B."/>
        </authorList>
    </citation>
    <scope>NUCLEOTIDE SEQUENCE [LARGE SCALE GENOMIC DNA]</scope>
    <source>
        <strain evidence="2 3">JB380</strain>
    </source>
</reference>
<dbReference type="OrthoDB" id="9156098at2"/>
<dbReference type="InterPro" id="IPR016155">
    <property type="entry name" value="Mopterin_synth/thiamin_S_b"/>
</dbReference>
<evidence type="ECO:0000313" key="4">
    <source>
        <dbReference type="Proteomes" id="UP000754821"/>
    </source>
</evidence>
<organism evidence="2 3">
    <name type="scientific">Halomonas citrativorans</name>
    <dbReference type="NCBI Taxonomy" id="2742612"/>
    <lineage>
        <taxon>Bacteria</taxon>
        <taxon>Pseudomonadati</taxon>
        <taxon>Pseudomonadota</taxon>
        <taxon>Gammaproteobacteria</taxon>
        <taxon>Oceanospirillales</taxon>
        <taxon>Halomonadaceae</taxon>
        <taxon>Halomonas</taxon>
    </lineage>
</organism>
<dbReference type="Pfam" id="PF02597">
    <property type="entry name" value="ThiS"/>
    <property type="match status" value="1"/>
</dbReference>
<reference evidence="1 4" key="2">
    <citation type="submission" date="2020-07" db="EMBL/GenBank/DDBJ databases">
        <title>Halophilic bacteria isolated from french cheeses.</title>
        <authorList>
            <person name="Kothe C.I."/>
            <person name="Farah-Kraiem B."/>
            <person name="Renault P."/>
            <person name="Dridi B."/>
        </authorList>
    </citation>
    <scope>NUCLEOTIDE SEQUENCE [LARGE SCALE GENOMIC DNA]</scope>
    <source>
        <strain evidence="1 4">FME16</strain>
    </source>
</reference>
<dbReference type="EMBL" id="FUKM01000033">
    <property type="protein sequence ID" value="SJN12422.1"/>
    <property type="molecule type" value="Genomic_DNA"/>
</dbReference>
<dbReference type="InterPro" id="IPR003749">
    <property type="entry name" value="ThiS/MoaD-like"/>
</dbReference>
<dbReference type="EMBL" id="RRZC01000002">
    <property type="protein sequence ID" value="MBE0402390.1"/>
    <property type="molecule type" value="Genomic_DNA"/>
</dbReference>
<dbReference type="AlphaFoldDB" id="A0A1R4HY04"/>
<dbReference type="InterPro" id="IPR052045">
    <property type="entry name" value="Sulfur_Carrier/Prot_Modifier"/>
</dbReference>
<dbReference type="PANTHER" id="PTHR38031:SF1">
    <property type="entry name" value="SULFUR CARRIER PROTEIN CYSO"/>
    <property type="match status" value="1"/>
</dbReference>
<keyword evidence="4" id="KW-1185">Reference proteome</keyword>
<evidence type="ECO:0000313" key="2">
    <source>
        <dbReference type="EMBL" id="SJN12422.1"/>
    </source>
</evidence>
<gene>
    <name evidence="2" type="ORF">CZ787_08020</name>
    <name evidence="1" type="ORF">EI163_02255</name>
</gene>
<name>A0A1R4HY04_9GAMM</name>
<evidence type="ECO:0000313" key="3">
    <source>
        <dbReference type="Proteomes" id="UP000196331"/>
    </source>
</evidence>
<accession>A0A1R4HY04</accession>
<dbReference type="InterPro" id="IPR012675">
    <property type="entry name" value="Beta-grasp_dom_sf"/>
</dbReference>
<dbReference type="Proteomes" id="UP000754821">
    <property type="component" value="Unassembled WGS sequence"/>
</dbReference>
<proteinExistence type="predicted"/>
<dbReference type="Gene3D" id="3.10.20.30">
    <property type="match status" value="1"/>
</dbReference>
<comment type="caution">
    <text evidence="2">The sequence shown here is derived from an EMBL/GenBank/DDBJ whole genome shotgun (WGS) entry which is preliminary data.</text>
</comment>
<evidence type="ECO:0000313" key="1">
    <source>
        <dbReference type="EMBL" id="MBE0402390.1"/>
    </source>
</evidence>
<protein>
    <submittedName>
        <fullName evidence="2">MoaD and/or ThiS families</fullName>
    </submittedName>
    <submittedName>
        <fullName evidence="1">MoaD/ThiS family protein</fullName>
    </submittedName>
</protein>
<sequence length="102" mass="11154">MPVTIHIPTIMRSLTNGAATVDAQGSNLADVIDDLERDWPGVKQRLVKDDALVKFINLYVNDQDVRFHSGLQTPINEGDEVIILPAVAGGQINYICKPLTKA</sequence>